<dbReference type="Pfam" id="PF13432">
    <property type="entry name" value="TPR_16"/>
    <property type="match status" value="1"/>
</dbReference>
<feature type="region of interest" description="Disordered" evidence="3">
    <location>
        <begin position="501"/>
        <end position="524"/>
    </location>
</feature>
<name>A0A517N8Q0_9BACT</name>
<feature type="transmembrane region" description="Helical" evidence="4">
    <location>
        <begin position="57"/>
        <end position="77"/>
    </location>
</feature>
<sequence>MRRQSRMNRPIQGGRGGVAGTFGSIIGFPGRMLGRAGMTLRTLLDTFSSGRRLTRDLLLGIPAVIALVGFVGATAMGNARQSTNAQKYWASGLRQLQEDRPEAARLLLTKALLGENINRNEVVFSLARSYEQSNEMARAGELMQSLAPLDSTGYPAAHRFLAIRTAEQVAVTKQAPNLKEWFWHLSHADQTDSSDLEKSWGFYYLVGGDLEKSAEHFRSAAEEHPELWLQVAELEARMNNMDAVRATLATARRQLERQFVRNPGDTRNRLLYATSLFYMGQLPDAERLLKEGLAQEDNESFRKLLAAVFIRMFDTEYAAKGIQDSFKYLVVALDYDRDCQPALTRLVEVSRSSAEKLEESRKTMRQMIADGNGSAMAHFTLGSLEWLAGKPGLAQLNMKQAVALDPNLVVVANNLAYLMAQSESADLEAALHLADQAVQAEPENPDYLDTRAMIYLKKQDYPSAAIDYQKALERSQQPGPIQLQLAKIYDQLGDKETAEQFRRKARENGSIADPEQADKNPSGE</sequence>
<dbReference type="KEGG" id="rlc:K227x_18980"/>
<evidence type="ECO:0000313" key="6">
    <source>
        <dbReference type="Proteomes" id="UP000318538"/>
    </source>
</evidence>
<keyword evidence="4" id="KW-1133">Transmembrane helix</keyword>
<organism evidence="5 6">
    <name type="scientific">Rubripirellula lacrimiformis</name>
    <dbReference type="NCBI Taxonomy" id="1930273"/>
    <lineage>
        <taxon>Bacteria</taxon>
        <taxon>Pseudomonadati</taxon>
        <taxon>Planctomycetota</taxon>
        <taxon>Planctomycetia</taxon>
        <taxon>Pirellulales</taxon>
        <taxon>Pirellulaceae</taxon>
        <taxon>Rubripirellula</taxon>
    </lineage>
</organism>
<proteinExistence type="predicted"/>
<evidence type="ECO:0000256" key="3">
    <source>
        <dbReference type="SAM" id="MobiDB-lite"/>
    </source>
</evidence>
<keyword evidence="4" id="KW-0812">Transmembrane</keyword>
<dbReference type="SMART" id="SM00028">
    <property type="entry name" value="TPR"/>
    <property type="match status" value="4"/>
</dbReference>
<keyword evidence="4" id="KW-0472">Membrane</keyword>
<dbReference type="InterPro" id="IPR011990">
    <property type="entry name" value="TPR-like_helical_dom_sf"/>
</dbReference>
<reference evidence="5 6" key="1">
    <citation type="submission" date="2019-02" db="EMBL/GenBank/DDBJ databases">
        <title>Deep-cultivation of Planctomycetes and their phenomic and genomic characterization uncovers novel biology.</title>
        <authorList>
            <person name="Wiegand S."/>
            <person name="Jogler M."/>
            <person name="Boedeker C."/>
            <person name="Pinto D."/>
            <person name="Vollmers J."/>
            <person name="Rivas-Marin E."/>
            <person name="Kohn T."/>
            <person name="Peeters S.H."/>
            <person name="Heuer A."/>
            <person name="Rast P."/>
            <person name="Oberbeckmann S."/>
            <person name="Bunk B."/>
            <person name="Jeske O."/>
            <person name="Meyerdierks A."/>
            <person name="Storesund J.E."/>
            <person name="Kallscheuer N."/>
            <person name="Luecker S."/>
            <person name="Lage O.M."/>
            <person name="Pohl T."/>
            <person name="Merkel B.J."/>
            <person name="Hornburger P."/>
            <person name="Mueller R.-W."/>
            <person name="Bruemmer F."/>
            <person name="Labrenz M."/>
            <person name="Spormann A.M."/>
            <person name="Op den Camp H."/>
            <person name="Overmann J."/>
            <person name="Amann R."/>
            <person name="Jetten M.S.M."/>
            <person name="Mascher T."/>
            <person name="Medema M.H."/>
            <person name="Devos D.P."/>
            <person name="Kaster A.-K."/>
            <person name="Ovreas L."/>
            <person name="Rohde M."/>
            <person name="Galperin M.Y."/>
            <person name="Jogler C."/>
        </authorList>
    </citation>
    <scope>NUCLEOTIDE SEQUENCE [LARGE SCALE GENOMIC DNA]</scope>
    <source>
        <strain evidence="5 6">K22_7</strain>
    </source>
</reference>
<protein>
    <submittedName>
        <fullName evidence="5">Tetratricopeptide repeat protein</fullName>
    </submittedName>
</protein>
<dbReference type="Gene3D" id="1.25.40.10">
    <property type="entry name" value="Tetratricopeptide repeat domain"/>
    <property type="match status" value="1"/>
</dbReference>
<dbReference type="PANTHER" id="PTHR45586:SF1">
    <property type="entry name" value="LIPOPOLYSACCHARIDE ASSEMBLY PROTEIN B"/>
    <property type="match status" value="1"/>
</dbReference>
<evidence type="ECO:0000256" key="4">
    <source>
        <dbReference type="SAM" id="Phobius"/>
    </source>
</evidence>
<dbReference type="SUPFAM" id="SSF48452">
    <property type="entry name" value="TPR-like"/>
    <property type="match status" value="2"/>
</dbReference>
<dbReference type="Proteomes" id="UP000318538">
    <property type="component" value="Chromosome"/>
</dbReference>
<keyword evidence="2" id="KW-0802">TPR repeat</keyword>
<dbReference type="InterPro" id="IPR051012">
    <property type="entry name" value="CellSynth/LPSAsmb/PSIAsmb"/>
</dbReference>
<dbReference type="PANTHER" id="PTHR45586">
    <property type="entry name" value="TPR REPEAT-CONTAINING PROTEIN PA4667"/>
    <property type="match status" value="1"/>
</dbReference>
<gene>
    <name evidence="5" type="ORF">K227x_18980</name>
</gene>
<keyword evidence="6" id="KW-1185">Reference proteome</keyword>
<accession>A0A517N8Q0</accession>
<evidence type="ECO:0000313" key="5">
    <source>
        <dbReference type="EMBL" id="QDT03514.1"/>
    </source>
</evidence>
<dbReference type="Pfam" id="PF13181">
    <property type="entry name" value="TPR_8"/>
    <property type="match status" value="1"/>
</dbReference>
<evidence type="ECO:0000256" key="2">
    <source>
        <dbReference type="ARBA" id="ARBA00022803"/>
    </source>
</evidence>
<dbReference type="EMBL" id="CP036525">
    <property type="protein sequence ID" value="QDT03514.1"/>
    <property type="molecule type" value="Genomic_DNA"/>
</dbReference>
<keyword evidence="1" id="KW-0677">Repeat</keyword>
<dbReference type="InterPro" id="IPR019734">
    <property type="entry name" value="TPR_rpt"/>
</dbReference>
<evidence type="ECO:0000256" key="1">
    <source>
        <dbReference type="ARBA" id="ARBA00022737"/>
    </source>
</evidence>
<dbReference type="AlphaFoldDB" id="A0A517N8Q0"/>